<comment type="catalytic activity">
    <reaction evidence="11 12">
        <text>D-glycero-beta-D-manno-heptose 1-phosphate + ATP + H(+) = ADP-D-glycero-beta-D-manno-heptose + diphosphate</text>
        <dbReference type="Rhea" id="RHEA:27465"/>
        <dbReference type="ChEBI" id="CHEBI:15378"/>
        <dbReference type="ChEBI" id="CHEBI:30616"/>
        <dbReference type="ChEBI" id="CHEBI:33019"/>
        <dbReference type="ChEBI" id="CHEBI:59967"/>
        <dbReference type="ChEBI" id="CHEBI:61593"/>
        <dbReference type="EC" id="2.7.7.70"/>
    </reaction>
</comment>
<keyword evidence="6 12" id="KW-0547">Nucleotide-binding</keyword>
<keyword evidence="10 12" id="KW-0119">Carbohydrate metabolism</keyword>
<evidence type="ECO:0000256" key="10">
    <source>
        <dbReference type="ARBA" id="ARBA00023277"/>
    </source>
</evidence>
<dbReference type="PANTHER" id="PTHR46969:SF1">
    <property type="entry name" value="BIFUNCTIONAL PROTEIN HLDE"/>
    <property type="match status" value="1"/>
</dbReference>
<keyword evidence="4 12" id="KW-0808">Transferase</keyword>
<feature type="region of interest" description="Ribokinase" evidence="12">
    <location>
        <begin position="1"/>
        <end position="332"/>
    </location>
</feature>
<dbReference type="Proteomes" id="UP001501411">
    <property type="component" value="Unassembled WGS sequence"/>
</dbReference>
<dbReference type="NCBIfam" id="TIGR02199">
    <property type="entry name" value="rfaE_dom_II"/>
    <property type="match status" value="1"/>
</dbReference>
<feature type="active site" evidence="12">
    <location>
        <position position="281"/>
    </location>
</feature>
<evidence type="ECO:0000256" key="7">
    <source>
        <dbReference type="ARBA" id="ARBA00022777"/>
    </source>
</evidence>
<dbReference type="Gene3D" id="3.40.1190.20">
    <property type="match status" value="1"/>
</dbReference>
<keyword evidence="8 12" id="KW-0067">ATP-binding</keyword>
<dbReference type="InterPro" id="IPR014729">
    <property type="entry name" value="Rossmann-like_a/b/a_fold"/>
</dbReference>
<evidence type="ECO:0000256" key="2">
    <source>
        <dbReference type="ARBA" id="ARBA00003753"/>
    </source>
</evidence>
<keyword evidence="5 12" id="KW-0548">Nucleotidyltransferase</keyword>
<evidence type="ECO:0000313" key="16">
    <source>
        <dbReference type="Proteomes" id="UP001501411"/>
    </source>
</evidence>
<dbReference type="InterPro" id="IPR002173">
    <property type="entry name" value="Carboh/pur_kinase_PfkB_CS"/>
</dbReference>
<comment type="caution">
    <text evidence="12">Lacks conserved residue(s) required for the propagation of feature annotation.</text>
</comment>
<feature type="region of interest" description="Cytidylyltransferase" evidence="12">
    <location>
        <begin position="358"/>
        <end position="504"/>
    </location>
</feature>
<comment type="function">
    <text evidence="1 12">Catalyzes the phosphorylation of D-glycero-D-manno-heptose 7-phosphate at the C-1 position to selectively form D-glycero-beta-D-manno-heptose-1,7-bisphosphate.</text>
</comment>
<name>A0ABP9BAK7_9SPHI</name>
<dbReference type="InterPro" id="IPR029056">
    <property type="entry name" value="Ribokinase-like"/>
</dbReference>
<comment type="similarity">
    <text evidence="12">In the C-terminal section; belongs to the cytidylyltransferase family.</text>
</comment>
<reference evidence="16" key="1">
    <citation type="journal article" date="2019" name="Int. J. Syst. Evol. Microbiol.">
        <title>The Global Catalogue of Microorganisms (GCM) 10K type strain sequencing project: providing services to taxonomists for standard genome sequencing and annotation.</title>
        <authorList>
            <consortium name="The Broad Institute Genomics Platform"/>
            <consortium name="The Broad Institute Genome Sequencing Center for Infectious Disease"/>
            <person name="Wu L."/>
            <person name="Ma J."/>
        </authorList>
    </citation>
    <scope>NUCLEOTIDE SEQUENCE [LARGE SCALE GENOMIC DNA]</scope>
    <source>
        <strain evidence="16">JCM 18200</strain>
    </source>
</reference>
<dbReference type="InterPro" id="IPR011913">
    <property type="entry name" value="RfaE_dom_I"/>
</dbReference>
<dbReference type="PROSITE" id="PS00583">
    <property type="entry name" value="PFKB_KINASES_1"/>
    <property type="match status" value="1"/>
</dbReference>
<dbReference type="EMBL" id="BAABIQ010000033">
    <property type="protein sequence ID" value="GAA4792916.1"/>
    <property type="molecule type" value="Genomic_DNA"/>
</dbReference>
<comment type="similarity">
    <text evidence="12">In the N-terminal section; belongs to the carbohydrate kinase PfkB family.</text>
</comment>
<dbReference type="InterPro" id="IPR011914">
    <property type="entry name" value="RfaE_dom_II"/>
</dbReference>
<comment type="caution">
    <text evidence="15">The sequence shown here is derived from an EMBL/GenBank/DDBJ whole genome shotgun (WGS) entry which is preliminary data.</text>
</comment>
<accession>A0ABP9BAK7</accession>
<keyword evidence="16" id="KW-1185">Reference proteome</keyword>
<dbReference type="Gene3D" id="3.40.50.620">
    <property type="entry name" value="HUPs"/>
    <property type="match status" value="1"/>
</dbReference>
<gene>
    <name evidence="15" type="primary">rfaE1_2</name>
    <name evidence="12" type="synonym">hldE</name>
    <name evidence="15" type="ORF">GCM10023231_21380</name>
</gene>
<evidence type="ECO:0000256" key="4">
    <source>
        <dbReference type="ARBA" id="ARBA00022679"/>
    </source>
</evidence>
<evidence type="ECO:0000256" key="5">
    <source>
        <dbReference type="ARBA" id="ARBA00022695"/>
    </source>
</evidence>
<dbReference type="EC" id="2.7.1.167" evidence="12"/>
<dbReference type="InterPro" id="IPR011611">
    <property type="entry name" value="PfkB_dom"/>
</dbReference>
<dbReference type="CDD" id="cd01172">
    <property type="entry name" value="RfaE_like"/>
    <property type="match status" value="1"/>
</dbReference>
<evidence type="ECO:0000256" key="11">
    <source>
        <dbReference type="ARBA" id="ARBA00047428"/>
    </source>
</evidence>
<evidence type="ECO:0000256" key="8">
    <source>
        <dbReference type="ARBA" id="ARBA00022840"/>
    </source>
</evidence>
<evidence type="ECO:0000256" key="9">
    <source>
        <dbReference type="ARBA" id="ARBA00023268"/>
    </source>
</evidence>
<evidence type="ECO:0000256" key="1">
    <source>
        <dbReference type="ARBA" id="ARBA00002319"/>
    </source>
</evidence>
<dbReference type="SUPFAM" id="SSF52374">
    <property type="entry name" value="Nucleotidylyl transferase"/>
    <property type="match status" value="1"/>
</dbReference>
<dbReference type="EC" id="2.7.7.70" evidence="12"/>
<keyword evidence="9 12" id="KW-0511">Multifunctional enzyme</keyword>
<keyword evidence="7 12" id="KW-0418">Kinase</keyword>
<comment type="subunit">
    <text evidence="12">Homodimer.</text>
</comment>
<evidence type="ECO:0000313" key="15">
    <source>
        <dbReference type="EMBL" id="GAA4792916.1"/>
    </source>
</evidence>
<organism evidence="15 16">
    <name type="scientific">Olivibacter ginsenosidimutans</name>
    <dbReference type="NCBI Taxonomy" id="1176537"/>
    <lineage>
        <taxon>Bacteria</taxon>
        <taxon>Pseudomonadati</taxon>
        <taxon>Bacteroidota</taxon>
        <taxon>Sphingobacteriia</taxon>
        <taxon>Sphingobacteriales</taxon>
        <taxon>Sphingobacteriaceae</taxon>
        <taxon>Olivibacter</taxon>
    </lineage>
</organism>
<evidence type="ECO:0000256" key="12">
    <source>
        <dbReference type="HAMAP-Rule" id="MF_01603"/>
    </source>
</evidence>
<evidence type="ECO:0000256" key="3">
    <source>
        <dbReference type="ARBA" id="ARBA00004713"/>
    </source>
</evidence>
<evidence type="ECO:0000256" key="6">
    <source>
        <dbReference type="ARBA" id="ARBA00022741"/>
    </source>
</evidence>
<dbReference type="Pfam" id="PF00294">
    <property type="entry name" value="PfkB"/>
    <property type="match status" value="1"/>
</dbReference>
<feature type="domain" description="Carbohydrate kinase PfkB" evidence="13">
    <location>
        <begin position="18"/>
        <end position="321"/>
    </location>
</feature>
<comment type="function">
    <text evidence="2 12">Catalyzes the ADP transfer from ATP to D-glycero-beta-D-manno-heptose 1-phosphate, yielding ADP-D-glycero-beta-D-manno-heptose.</text>
</comment>
<evidence type="ECO:0000259" key="14">
    <source>
        <dbReference type="Pfam" id="PF01467"/>
    </source>
</evidence>
<protein>
    <recommendedName>
        <fullName evidence="12">Bifunctional protein HldE</fullName>
    </recommendedName>
    <domain>
        <recommendedName>
            <fullName evidence="12">D-beta-D-heptose 7-phosphate kinase</fullName>
            <ecNumber evidence="12">2.7.1.167</ecNumber>
        </recommendedName>
        <alternativeName>
            <fullName evidence="12">D-beta-D-heptose 7-phosphotransferase</fullName>
        </alternativeName>
        <alternativeName>
            <fullName evidence="12">D-glycero-beta-D-manno-heptose-7-phosphate kinase</fullName>
        </alternativeName>
    </domain>
    <domain>
        <recommendedName>
            <fullName evidence="12">D-beta-D-heptose 1-phosphate adenylyltransferase</fullName>
            <ecNumber evidence="12">2.7.7.70</ecNumber>
        </recommendedName>
        <alternativeName>
            <fullName evidence="12">D-glycero-beta-D-manno-heptose 1-phosphate adenylyltransferase</fullName>
        </alternativeName>
    </domain>
</protein>
<proteinExistence type="inferred from homology"/>
<sequence>MNSMDTGILDIVLQFNQKKILVLGDLIVDRFIHGESSRISPEAPVPVLDVQYENEQLGGAGNVAANLTALGATVYLCTVVGEDLFETQVKPLLAEHRIQANYLVRDDSRKTEIKTRLVAQQQTVVRFDVGDKNAISEASEGLLIDLLEEAYLTADAVLIADYEKGVITAHVIGALQQLHEKHPKFIAIDSKRLEAFKALQPTLVKPNYRQALELLKVNANAETNRVKQFMSIGNRLFNKTNAAIVALTLDADGALWLERNKEPLLMPAKSVTHACVCGAGDTYISTATLALIAGATKPQAARLATIAAGCVVEKEGTATCTRSEIIANANSEMKAIDAVSILSDLIDQLKTAGKRIVFTNGCFDILHCGHTYYLQQAKKLGDVLIVGINTDKSVRRLKGNSRPINTLKDRTEVLAAFSSVDYIISFGDGLAGDNPSELIKSLKPDIVVKGENYQQEDLPEAKVIQEIGAELILLPFTHGQSTSTIIRRIQGRSSTKNPAKMKAL</sequence>
<dbReference type="NCBIfam" id="TIGR00125">
    <property type="entry name" value="cyt_tran_rel"/>
    <property type="match status" value="1"/>
</dbReference>
<dbReference type="HAMAP" id="MF_01603">
    <property type="entry name" value="HldE"/>
    <property type="match status" value="1"/>
</dbReference>
<feature type="domain" description="Cytidyltransferase-like" evidence="14">
    <location>
        <begin position="358"/>
        <end position="486"/>
    </location>
</feature>
<dbReference type="PANTHER" id="PTHR46969">
    <property type="entry name" value="BIFUNCTIONAL PROTEIN HLDE"/>
    <property type="match status" value="1"/>
</dbReference>
<dbReference type="Pfam" id="PF01467">
    <property type="entry name" value="CTP_transf_like"/>
    <property type="match status" value="1"/>
</dbReference>
<comment type="catalytic activity">
    <reaction evidence="12">
        <text>D-glycero-beta-D-manno-heptose 7-phosphate + ATP = D-glycero-beta-D-manno-heptose 1,7-bisphosphate + ADP + H(+)</text>
        <dbReference type="Rhea" id="RHEA:27473"/>
        <dbReference type="ChEBI" id="CHEBI:15378"/>
        <dbReference type="ChEBI" id="CHEBI:30616"/>
        <dbReference type="ChEBI" id="CHEBI:60204"/>
        <dbReference type="ChEBI" id="CHEBI:60208"/>
        <dbReference type="ChEBI" id="CHEBI:456216"/>
        <dbReference type="EC" id="2.7.1.167"/>
    </reaction>
</comment>
<comment type="pathway">
    <text evidence="12">Nucleotide-sugar biosynthesis; ADP-L-glycero-beta-D-manno-heptose biosynthesis; ADP-L-glycero-beta-D-manno-heptose from D-glycero-beta-D-manno-heptose 7-phosphate: step 1/4.</text>
</comment>
<comment type="pathway">
    <text evidence="12">Nucleotide-sugar biosynthesis; ADP-L-glycero-beta-D-manno-heptose biosynthesis; ADP-L-glycero-beta-D-manno-heptose from D-glycero-beta-D-manno-heptose 7-phosphate: step 3/4.</text>
</comment>
<comment type="pathway">
    <text evidence="3">Bacterial outer membrane biogenesis; LPS core biosynthesis.</text>
</comment>
<dbReference type="InterPro" id="IPR004821">
    <property type="entry name" value="Cyt_trans-like"/>
</dbReference>
<evidence type="ECO:0000259" key="13">
    <source>
        <dbReference type="Pfam" id="PF00294"/>
    </source>
</evidence>
<dbReference type="GO" id="GO:0016301">
    <property type="term" value="F:kinase activity"/>
    <property type="evidence" value="ECO:0007669"/>
    <property type="project" value="UniProtKB-KW"/>
</dbReference>
<dbReference type="InterPro" id="IPR023030">
    <property type="entry name" value="Bifunc_HldE"/>
</dbReference>
<dbReference type="SUPFAM" id="SSF53613">
    <property type="entry name" value="Ribokinase-like"/>
    <property type="match status" value="1"/>
</dbReference>